<feature type="compositionally biased region" description="Polar residues" evidence="1">
    <location>
        <begin position="33"/>
        <end position="46"/>
    </location>
</feature>
<evidence type="ECO:0000313" key="5">
    <source>
        <dbReference type="Proteomes" id="UP000471031"/>
    </source>
</evidence>
<evidence type="ECO:0000256" key="2">
    <source>
        <dbReference type="SAM" id="Phobius"/>
    </source>
</evidence>
<dbReference type="Proteomes" id="UP000471031">
    <property type="component" value="Unassembled WGS sequence"/>
</dbReference>
<feature type="transmembrane region" description="Helical" evidence="2">
    <location>
        <begin position="220"/>
        <end position="237"/>
    </location>
</feature>
<dbReference type="Pfam" id="PF09546">
    <property type="entry name" value="Spore_III_AE"/>
    <property type="match status" value="1"/>
</dbReference>
<feature type="transmembrane region" description="Helical" evidence="2">
    <location>
        <begin position="144"/>
        <end position="161"/>
    </location>
</feature>
<dbReference type="OrthoDB" id="1706761at2"/>
<comment type="caution">
    <text evidence="4">The sequence shown here is derived from an EMBL/GenBank/DDBJ whole genome shotgun (WGS) entry which is preliminary data.</text>
</comment>
<dbReference type="AlphaFoldDB" id="A0A845L9E6"/>
<feature type="transmembrane region" description="Helical" evidence="2">
    <location>
        <begin position="181"/>
        <end position="208"/>
    </location>
</feature>
<feature type="chain" id="PRO_5032277764" evidence="3">
    <location>
        <begin position="19"/>
        <end position="404"/>
    </location>
</feature>
<feature type="transmembrane region" description="Helical" evidence="2">
    <location>
        <begin position="109"/>
        <end position="132"/>
    </location>
</feature>
<keyword evidence="2" id="KW-0472">Membrane</keyword>
<dbReference type="NCBIfam" id="TIGR02829">
    <property type="entry name" value="spore_III_AE"/>
    <property type="match status" value="1"/>
</dbReference>
<keyword evidence="2" id="KW-1133">Transmembrane helix</keyword>
<feature type="transmembrane region" description="Helical" evidence="2">
    <location>
        <begin position="368"/>
        <end position="401"/>
    </location>
</feature>
<dbReference type="InterPro" id="IPR014194">
    <property type="entry name" value="Spore_III_AE"/>
</dbReference>
<name>A0A845L9E6_HELGE</name>
<keyword evidence="5" id="KW-1185">Reference proteome</keyword>
<keyword evidence="2" id="KW-0812">Transmembrane</keyword>
<evidence type="ECO:0000313" key="4">
    <source>
        <dbReference type="EMBL" id="MZP43272.1"/>
    </source>
</evidence>
<feature type="transmembrane region" description="Helical" evidence="2">
    <location>
        <begin position="322"/>
        <end position="348"/>
    </location>
</feature>
<feature type="transmembrane region" description="Helical" evidence="2">
    <location>
        <begin position="257"/>
        <end position="279"/>
    </location>
</feature>
<evidence type="ECO:0000256" key="3">
    <source>
        <dbReference type="SAM" id="SignalP"/>
    </source>
</evidence>
<organism evidence="4 5">
    <name type="scientific">Heliomicrobium gestii</name>
    <name type="common">Heliobacterium gestii</name>
    <dbReference type="NCBI Taxonomy" id="2699"/>
    <lineage>
        <taxon>Bacteria</taxon>
        <taxon>Bacillati</taxon>
        <taxon>Bacillota</taxon>
        <taxon>Clostridia</taxon>
        <taxon>Eubacteriales</taxon>
        <taxon>Heliobacteriaceae</taxon>
        <taxon>Heliomicrobium</taxon>
    </lineage>
</organism>
<gene>
    <name evidence="4" type="primary">spoIIIAE</name>
    <name evidence="4" type="ORF">GTO89_09495</name>
</gene>
<feature type="signal peptide" evidence="3">
    <location>
        <begin position="1"/>
        <end position="18"/>
    </location>
</feature>
<reference evidence="4 5" key="1">
    <citation type="submission" date="2020-01" db="EMBL/GenBank/DDBJ databases">
        <title>Whole genome sequence of Heliobacterium gestii DSM 11169.</title>
        <authorList>
            <person name="Kyndt J.A."/>
            <person name="Meyer T.E."/>
        </authorList>
    </citation>
    <scope>NUCLEOTIDE SEQUENCE [LARGE SCALE GENOMIC DNA]</scope>
    <source>
        <strain evidence="4 5">DSM 11169</strain>
    </source>
</reference>
<sequence length="404" mass="42413">MFVLLVTQFATIPSPALAEGLPLSQASAAPANLSPTATGSEASNGSPEPAPTVDLTEFQRVLDELERDKGKYLPSLNPRTIMEDIRSGRVSLSVGEVYHGVMGYLFQEVLANTALLGELIILAVVVAVLNHFQSSFESGAVSKVAFAVGYMVLITIAIHSFHTALQTGRGAIEDMVRFMQAVLPVLLTLLTAMGGFASGALFHPVIFGSITLISTLIKDWIFPLILFSAALGILNHVSPQFKVKNLQNLIKDGYKLAMGLFITIFLGVISIYGAVGAVADGLTLRTAKYATDALLPVVGGLVADSFEVIVNSSLLLKNGIGLIGLVIIAILCVLPSLKLLALVLIYRLAGALLQPIGDSPVADSLETIGGSLTLVFGAVAAVGLMFFLALTIVVGAGNLTVMLR</sequence>
<protein>
    <submittedName>
        <fullName evidence="4">Stage III sporulation protein AE</fullName>
    </submittedName>
</protein>
<evidence type="ECO:0000256" key="1">
    <source>
        <dbReference type="SAM" id="MobiDB-lite"/>
    </source>
</evidence>
<keyword evidence="3" id="KW-0732">Signal</keyword>
<dbReference type="EMBL" id="WXEX01000007">
    <property type="protein sequence ID" value="MZP43272.1"/>
    <property type="molecule type" value="Genomic_DNA"/>
</dbReference>
<feature type="region of interest" description="Disordered" evidence="1">
    <location>
        <begin position="29"/>
        <end position="51"/>
    </location>
</feature>
<proteinExistence type="predicted"/>
<accession>A0A845L9E6</accession>